<dbReference type="PANTHER" id="PTHR19302">
    <property type="entry name" value="GAMMA TUBULIN COMPLEX PROTEIN"/>
    <property type="match status" value="1"/>
</dbReference>
<keyword evidence="5" id="KW-0206">Cytoskeleton</keyword>
<evidence type="ECO:0000313" key="11">
    <source>
        <dbReference type="Proteomes" id="UP000694941"/>
    </source>
</evidence>
<feature type="compositionally biased region" description="Basic and acidic residues" evidence="7">
    <location>
        <begin position="1123"/>
        <end position="1132"/>
    </location>
</feature>
<evidence type="ECO:0000256" key="5">
    <source>
        <dbReference type="ARBA" id="ARBA00023212"/>
    </source>
</evidence>
<gene>
    <name evidence="12" type="primary">LOC106460782</name>
</gene>
<evidence type="ECO:0000313" key="12">
    <source>
        <dbReference type="RefSeq" id="XP_013775973.1"/>
    </source>
</evidence>
<evidence type="ECO:0000256" key="3">
    <source>
        <dbReference type="ARBA" id="ARBA00022490"/>
    </source>
</evidence>
<dbReference type="Proteomes" id="UP000694941">
    <property type="component" value="Unplaced"/>
</dbReference>
<accession>A0ABM1B6U3</accession>
<evidence type="ECO:0000259" key="9">
    <source>
        <dbReference type="Pfam" id="PF17681"/>
    </source>
</evidence>
<feature type="coiled-coil region" evidence="6">
    <location>
        <begin position="724"/>
        <end position="786"/>
    </location>
</feature>
<evidence type="ECO:0000259" key="10">
    <source>
        <dbReference type="Pfam" id="PF19340"/>
    </source>
</evidence>
<organism evidence="11 12">
    <name type="scientific">Limulus polyphemus</name>
    <name type="common">Atlantic horseshoe crab</name>
    <dbReference type="NCBI Taxonomy" id="6850"/>
    <lineage>
        <taxon>Eukaryota</taxon>
        <taxon>Metazoa</taxon>
        <taxon>Ecdysozoa</taxon>
        <taxon>Arthropoda</taxon>
        <taxon>Chelicerata</taxon>
        <taxon>Merostomata</taxon>
        <taxon>Xiphosura</taxon>
        <taxon>Limulidae</taxon>
        <taxon>Limulus</taxon>
    </lineage>
</organism>
<evidence type="ECO:0000259" key="8">
    <source>
        <dbReference type="Pfam" id="PF04130"/>
    </source>
</evidence>
<dbReference type="Pfam" id="PF17681">
    <property type="entry name" value="GCP_N_terminal"/>
    <property type="match status" value="1"/>
</dbReference>
<keyword evidence="11" id="KW-1185">Reference proteome</keyword>
<evidence type="ECO:0000256" key="6">
    <source>
        <dbReference type="SAM" id="Coils"/>
    </source>
</evidence>
<reference evidence="12" key="1">
    <citation type="submission" date="2025-08" db="UniProtKB">
        <authorList>
            <consortium name="RefSeq"/>
        </authorList>
    </citation>
    <scope>IDENTIFICATION</scope>
    <source>
        <tissue evidence="12">Muscle</tissue>
    </source>
</reference>
<dbReference type="InterPro" id="IPR045818">
    <property type="entry name" value="GCP6_N"/>
</dbReference>
<feature type="domain" description="Gamma tubulin complex component protein N-terminal" evidence="9">
    <location>
        <begin position="382"/>
        <end position="669"/>
    </location>
</feature>
<keyword evidence="6" id="KW-0175">Coiled coil</keyword>
<dbReference type="Gene3D" id="1.20.120.1900">
    <property type="entry name" value="Gamma-tubulin complex, C-terminal domain"/>
    <property type="match status" value="1"/>
</dbReference>
<dbReference type="InterPro" id="IPR042241">
    <property type="entry name" value="GCP_C_sf"/>
</dbReference>
<dbReference type="InterPro" id="IPR007259">
    <property type="entry name" value="GCP"/>
</dbReference>
<dbReference type="GeneID" id="106460782"/>
<keyword evidence="3" id="KW-0963">Cytoplasm</keyword>
<dbReference type="InterPro" id="IPR040457">
    <property type="entry name" value="GCP_C"/>
</dbReference>
<evidence type="ECO:0000256" key="2">
    <source>
        <dbReference type="ARBA" id="ARBA00010337"/>
    </source>
</evidence>
<feature type="compositionally biased region" description="Polar residues" evidence="7">
    <location>
        <begin position="1091"/>
        <end position="1102"/>
    </location>
</feature>
<feature type="region of interest" description="Disordered" evidence="7">
    <location>
        <begin position="1081"/>
        <end position="1132"/>
    </location>
</feature>
<feature type="domain" description="Gamma-tubulin complex component 6 N-terminal" evidence="10">
    <location>
        <begin position="40"/>
        <end position="368"/>
    </location>
</feature>
<evidence type="ECO:0000256" key="1">
    <source>
        <dbReference type="ARBA" id="ARBA00004245"/>
    </source>
</evidence>
<dbReference type="Pfam" id="PF19340">
    <property type="entry name" value="GCP6_N"/>
    <property type="match status" value="1"/>
</dbReference>
<name>A0ABM1B6U3_LIMPO</name>
<dbReference type="PANTHER" id="PTHR19302:SF70">
    <property type="entry name" value="GAMMA-TUBULIN COMPLEX COMPONENT 6"/>
    <property type="match status" value="1"/>
</dbReference>
<comment type="similarity">
    <text evidence="2">Belongs to the TUBGCP family.</text>
</comment>
<dbReference type="InterPro" id="IPR041470">
    <property type="entry name" value="GCP_N"/>
</dbReference>
<comment type="subcellular location">
    <subcellularLocation>
        <location evidence="1">Cytoplasm</location>
        <location evidence="1">Cytoskeleton</location>
    </subcellularLocation>
</comment>
<dbReference type="RefSeq" id="XP_013775973.1">
    <property type="nucleotide sequence ID" value="XM_013920519.2"/>
</dbReference>
<evidence type="ECO:0000256" key="7">
    <source>
        <dbReference type="SAM" id="MobiDB-lite"/>
    </source>
</evidence>
<sequence length="1559" mass="179006">MALSDSLDFLVRRLCETCMQNSQSNLNDSFYECQNRNVEQKVVVKQLKKKIYGTLLNLRNEGSDSWSPQELTEIDTVLMAIYKLRLDRQYDKANRLEVLVERLKDENGRIPYDIRTCLRFLVLLGSPEKCQYSPLSSFSEQSLPALINQERICILPNEPLQYGDSRVLTEWNHYYMHYPREVFEKEIVQTIASPDASIFEASPGLDLNGNALLSIGTGKSTLTKSSICAPLFGALYRRLPPEGMFHAPLDIKLQIPDLEENKQSRLLEFRLHVSTNEEKQTKVIETPSEDEGFIELETPVSSLSSSAGVEDIWQAALKSSPSSVITWETIGCYSSVMEKPFLTEAGGKAIDMLYQTLMRELCLLNPSLKPPPPILISQQKLIKDIFYLLIGIPSKTFQLSKSTVSFALQEGLYVEGLTPDSLGRMLASFLNSGANYLRLERFATESALNLRHPGGLILQAFKGGLRQYLQCYRASVLAVCEEQDKMLLLQLNHVTKGLQQQLSFLASLCNCNSDRRGEPSGGEMQFPVGVDLISHLYEETIMNWGQECFLILVFLLKCACEPYLRFLEEWIFEGNCNDPYGEFHIQVDDQFLMARDYTYWSNGHSLFYSSEENNFPVFLHSVAKDIFLCGKSLNLLKHCCPEHFLWQSRKKNLQLLLTFSEEKVSQIRKESQDYRSDMLEQAKQKQCSLTQLTKTEEEKKEVTSTRRGGQERAAFIAEIQKKIIDRKNVEAQKKRQLFNDLKNQIEEKVARRERQKEDDAAYQRKIEEEAMQIAEMEDQLKKDLTDKHSKLLEEVQIEHERLKWHAKRHFLQSARMEFLQKEDTKLLELLDGNTPSDDSPVQHLQNHDEKDVILPTWAHQALLASCKENYQKPIDDNKQTHLQKDESIDSHTSPSSSSSMIINHKNVLLEGMDVEIKPNLCPTNISLSLLSEKGLPNWAVQNDSSNSKNFDSSDNKFSRSNVERHQEFECEDSGITFHENKSRRTWHQPVTTLGSPDVYEPSKLYCEATQSWMGLRGKSKYGHVSDSQAQDVIYPDLVKPSKNLNILDIRREVSLEDIQESLDEGVQSQQESQIYSCKDELDNNNTENETAGKNVSESTVQESNDDVCDSGLGREFSRSFTDSTKEISPKEQLSAKDAIKIQVTADSTLPFSDDQKVKTQSPTVQPYKKEYPELEQKPNSHTLEKIAMHERVENLLMDGDKDINMCHYVPLCELLQRSILPPLQAQASLVNQSVINYYLGELNVKEHFSTLRNFFFFQDGEFGEALSHLLFEKVSVCRAPAELLNPVTLNSILAYALSSTIHGDSVFADNLSFAVKFVPSAFPQSAASVLNCLELRYKVDWPLNIVITEEDLDQYNRVLGLLLQMKRVLWTLTDVWFHMKKTAKYHNLHSSRQYRQLHLFRHEMQHFARVMQSYLASQVLQLTWHEFQLALKQKVHSLDDLREAHVAYLQKACFRCLLTKKATPVMKIIQNIFNLILKFHSQLLFSPWQQQPDSSELEHPSFPSLAASYKLFKEYSNFLYKVTKKLVARGYQSHLIDFLVMLDFDDHIEEGRFSDVIPT</sequence>
<feature type="domain" description="Gamma tubulin complex component C-terminal" evidence="8">
    <location>
        <begin position="1246"/>
        <end position="1547"/>
    </location>
</feature>
<dbReference type="Pfam" id="PF04130">
    <property type="entry name" value="GCP_C_terminal"/>
    <property type="match status" value="1"/>
</dbReference>
<evidence type="ECO:0000256" key="4">
    <source>
        <dbReference type="ARBA" id="ARBA00022701"/>
    </source>
</evidence>
<protein>
    <submittedName>
        <fullName evidence="12">Gamma-tubulin complex component 6-like isoform X1</fullName>
    </submittedName>
</protein>
<proteinExistence type="inferred from homology"/>
<keyword evidence="4" id="KW-0493">Microtubule</keyword>